<keyword evidence="6" id="KW-1133">Transmembrane helix</keyword>
<evidence type="ECO:0000256" key="6">
    <source>
        <dbReference type="ARBA" id="ARBA00022989"/>
    </source>
</evidence>
<feature type="domain" description="Fringe-like glycosyltransferase" evidence="8">
    <location>
        <begin position="109"/>
        <end position="238"/>
    </location>
</feature>
<dbReference type="GO" id="GO:0016757">
    <property type="term" value="F:glycosyltransferase activity"/>
    <property type="evidence" value="ECO:0007669"/>
    <property type="project" value="UniProtKB-KW"/>
</dbReference>
<evidence type="ECO:0000256" key="3">
    <source>
        <dbReference type="ARBA" id="ARBA00022679"/>
    </source>
</evidence>
<dbReference type="AlphaFoldDB" id="A0A7M7P742"/>
<reference evidence="9" key="2">
    <citation type="submission" date="2021-01" db="UniProtKB">
        <authorList>
            <consortium name="EnsemblMetazoa"/>
        </authorList>
    </citation>
    <scope>IDENTIFICATION</scope>
</reference>
<dbReference type="OrthoDB" id="10070828at2759"/>
<keyword evidence="3" id="KW-0808">Transferase</keyword>
<evidence type="ECO:0000259" key="8">
    <source>
        <dbReference type="Pfam" id="PF02434"/>
    </source>
</evidence>
<proteinExistence type="predicted"/>
<dbReference type="OMA" id="KGRYCHS"/>
<dbReference type="InterPro" id="IPR003378">
    <property type="entry name" value="Fringe-like_glycosylTrfase"/>
</dbReference>
<evidence type="ECO:0000256" key="4">
    <source>
        <dbReference type="ARBA" id="ARBA00022692"/>
    </source>
</evidence>
<name>A0A7M7P742_STRPU</name>
<dbReference type="PANTHER" id="PTHR12369">
    <property type="entry name" value="CHONDROITIN SYNTHASE"/>
    <property type="match status" value="1"/>
</dbReference>
<evidence type="ECO:0000313" key="9">
    <source>
        <dbReference type="EnsemblMetazoa" id="XP_030846793"/>
    </source>
</evidence>
<dbReference type="Pfam" id="PF02434">
    <property type="entry name" value="Fringe"/>
    <property type="match status" value="1"/>
</dbReference>
<accession>A0A7M7P742</accession>
<keyword evidence="10" id="KW-1185">Reference proteome</keyword>
<reference evidence="10" key="1">
    <citation type="submission" date="2015-02" db="EMBL/GenBank/DDBJ databases">
        <title>Genome sequencing for Strongylocentrotus purpuratus.</title>
        <authorList>
            <person name="Murali S."/>
            <person name="Liu Y."/>
            <person name="Vee V."/>
            <person name="English A."/>
            <person name="Wang M."/>
            <person name="Skinner E."/>
            <person name="Han Y."/>
            <person name="Muzny D.M."/>
            <person name="Worley K.C."/>
            <person name="Gibbs R.A."/>
        </authorList>
    </citation>
    <scope>NUCLEOTIDE SEQUENCE</scope>
</reference>
<dbReference type="InParanoid" id="A0A7M7P742"/>
<dbReference type="RefSeq" id="XP_030846793.1">
    <property type="nucleotide sequence ID" value="XM_030990933.1"/>
</dbReference>
<keyword evidence="5" id="KW-0735">Signal-anchor</keyword>
<dbReference type="Proteomes" id="UP000007110">
    <property type="component" value="Unassembled WGS sequence"/>
</dbReference>
<dbReference type="PANTHER" id="PTHR12369:SF13">
    <property type="entry name" value="HEXOSYLTRANSFERASE"/>
    <property type="match status" value="1"/>
</dbReference>
<dbReference type="InterPro" id="IPR051227">
    <property type="entry name" value="CS_glycosyltransferase"/>
</dbReference>
<evidence type="ECO:0000256" key="7">
    <source>
        <dbReference type="ARBA" id="ARBA00023136"/>
    </source>
</evidence>
<organism evidence="9 10">
    <name type="scientific">Strongylocentrotus purpuratus</name>
    <name type="common">Purple sea urchin</name>
    <dbReference type="NCBI Taxonomy" id="7668"/>
    <lineage>
        <taxon>Eukaryota</taxon>
        <taxon>Metazoa</taxon>
        <taxon>Echinodermata</taxon>
        <taxon>Eleutherozoa</taxon>
        <taxon>Echinozoa</taxon>
        <taxon>Echinoidea</taxon>
        <taxon>Euechinoidea</taxon>
        <taxon>Echinacea</taxon>
        <taxon>Camarodonta</taxon>
        <taxon>Echinidea</taxon>
        <taxon>Strongylocentrotidae</taxon>
        <taxon>Strongylocentrotus</taxon>
    </lineage>
</organism>
<dbReference type="EnsemblMetazoa" id="XM_030990933">
    <property type="protein sequence ID" value="XP_030846793"/>
    <property type="gene ID" value="LOC115926239"/>
</dbReference>
<protein>
    <recommendedName>
        <fullName evidence="8">Fringe-like glycosyltransferase domain-containing protein</fullName>
    </recommendedName>
</protein>
<evidence type="ECO:0000256" key="1">
    <source>
        <dbReference type="ARBA" id="ARBA00004606"/>
    </source>
</evidence>
<dbReference type="KEGG" id="spu:115926239"/>
<evidence type="ECO:0000313" key="10">
    <source>
        <dbReference type="Proteomes" id="UP000007110"/>
    </source>
</evidence>
<evidence type="ECO:0000256" key="2">
    <source>
        <dbReference type="ARBA" id="ARBA00022676"/>
    </source>
</evidence>
<keyword evidence="7" id="KW-0472">Membrane</keyword>
<dbReference type="Gene3D" id="3.90.550.50">
    <property type="match status" value="1"/>
</dbReference>
<sequence length="298" mass="34236">MVMRKCFRILVGRSRPIFPIAMGICLGITLSLLCSPLLESNCGLENLVAVRTGRKTHTIFYGTDEHGNMLSEDDFEPILRVEENPTDRVVEKRRVVRTRFIATELGIKEKMFVAVVVSRGEIHSESMTVGINKTLAHLVNKIVFFTRTTPDPMPAGMTVVTFEGDQAIMRTFQIWKYIYDHFGNDYDWFFVMSDDTYVFGETLIDFVNHISIGRDIYMGIPTREEDMEITYCHKESGYLVSKNLLNKVGEYWEECMQKAWSSLPDLEVARCIKEHSGAHCVDNYEVQYERPGVVSQRS</sequence>
<dbReference type="GeneID" id="115926239"/>
<keyword evidence="4" id="KW-0812">Transmembrane</keyword>
<evidence type="ECO:0000256" key="5">
    <source>
        <dbReference type="ARBA" id="ARBA00022968"/>
    </source>
</evidence>
<dbReference type="GO" id="GO:0016020">
    <property type="term" value="C:membrane"/>
    <property type="evidence" value="ECO:0007669"/>
    <property type="project" value="UniProtKB-SubCell"/>
</dbReference>
<comment type="subcellular location">
    <subcellularLocation>
        <location evidence="1">Membrane</location>
        <topology evidence="1">Single-pass type II membrane protein</topology>
    </subcellularLocation>
</comment>
<keyword evidence="2" id="KW-0328">Glycosyltransferase</keyword>